<dbReference type="InterPro" id="IPR041661">
    <property type="entry name" value="ZN622/Rei1/Reh1_Znf-C2H2"/>
</dbReference>
<evidence type="ECO:0000256" key="2">
    <source>
        <dbReference type="ARBA" id="ARBA00022490"/>
    </source>
</evidence>
<dbReference type="InterPro" id="IPR013087">
    <property type="entry name" value="Znf_C2H2_type"/>
</dbReference>
<evidence type="ECO:0000256" key="1">
    <source>
        <dbReference type="ARBA" id="ARBA00004496"/>
    </source>
</evidence>
<evidence type="ECO:0000256" key="3">
    <source>
        <dbReference type="ARBA" id="ARBA00022517"/>
    </source>
</evidence>
<dbReference type="SMART" id="SM00451">
    <property type="entry name" value="ZnF_U1"/>
    <property type="match status" value="2"/>
</dbReference>
<comment type="caution">
    <text evidence="9">The sequence shown here is derived from an EMBL/GenBank/DDBJ whole genome shotgun (WGS) entry which is preliminary data.</text>
</comment>
<dbReference type="GO" id="GO:0008270">
    <property type="term" value="F:zinc ion binding"/>
    <property type="evidence" value="ECO:0007669"/>
    <property type="project" value="UniProtKB-KW"/>
</dbReference>
<dbReference type="AlphaFoldDB" id="A0A397J135"/>
<dbReference type="EMBL" id="PQFF01000125">
    <property type="protein sequence ID" value="RHZ80612.1"/>
    <property type="molecule type" value="Genomic_DNA"/>
</dbReference>
<dbReference type="SMART" id="SM00355">
    <property type="entry name" value="ZnF_C2H2"/>
    <property type="match status" value="4"/>
</dbReference>
<dbReference type="PANTHER" id="PTHR13182">
    <property type="entry name" value="ZINC FINGER PROTEIN 622"/>
    <property type="match status" value="1"/>
</dbReference>
<dbReference type="OrthoDB" id="19329at2759"/>
<feature type="domain" description="C2H2-type" evidence="8">
    <location>
        <begin position="87"/>
        <end position="109"/>
    </location>
</feature>
<dbReference type="PROSITE" id="PS00028">
    <property type="entry name" value="ZINC_FINGER_C2H2_1"/>
    <property type="match status" value="1"/>
</dbReference>
<dbReference type="SUPFAM" id="SSF57667">
    <property type="entry name" value="beta-beta-alpha zinc fingers"/>
    <property type="match status" value="2"/>
</dbReference>
<evidence type="ECO:0000256" key="6">
    <source>
        <dbReference type="ARBA" id="ARBA00022833"/>
    </source>
</evidence>
<keyword evidence="10" id="KW-1185">Reference proteome</keyword>
<comment type="subcellular location">
    <subcellularLocation>
        <location evidence="1">Cytoplasm</location>
    </subcellularLocation>
</comment>
<keyword evidence="4" id="KW-0479">Metal-binding</keyword>
<proteinExistence type="inferred from homology"/>
<accession>A0A397J135</accession>
<evidence type="ECO:0000313" key="9">
    <source>
        <dbReference type="EMBL" id="RHZ80612.1"/>
    </source>
</evidence>
<gene>
    <name evidence="9" type="ORF">Glove_134g206</name>
</gene>
<dbReference type="Pfam" id="PF12756">
    <property type="entry name" value="zf-C2H2_2"/>
    <property type="match status" value="1"/>
</dbReference>
<dbReference type="InterPro" id="IPR003604">
    <property type="entry name" value="Matrin/U1-like-C_Znf_C2H2"/>
</dbReference>
<dbReference type="Proteomes" id="UP000266861">
    <property type="component" value="Unassembled WGS sequence"/>
</dbReference>
<dbReference type="InterPro" id="IPR036236">
    <property type="entry name" value="Znf_C2H2_sf"/>
</dbReference>
<dbReference type="GO" id="GO:0030687">
    <property type="term" value="C:preribosome, large subunit precursor"/>
    <property type="evidence" value="ECO:0007669"/>
    <property type="project" value="TreeGrafter"/>
</dbReference>
<keyword evidence="6" id="KW-0862">Zinc</keyword>
<keyword evidence="3" id="KW-0690">Ribosome biogenesis</keyword>
<dbReference type="Pfam" id="PF12874">
    <property type="entry name" value="zf-met"/>
    <property type="match status" value="1"/>
</dbReference>
<dbReference type="GO" id="GO:0005737">
    <property type="term" value="C:cytoplasm"/>
    <property type="evidence" value="ECO:0007669"/>
    <property type="project" value="UniProtKB-SubCell"/>
</dbReference>
<dbReference type="GO" id="GO:0003676">
    <property type="term" value="F:nucleic acid binding"/>
    <property type="evidence" value="ECO:0007669"/>
    <property type="project" value="InterPro"/>
</dbReference>
<evidence type="ECO:0000259" key="8">
    <source>
        <dbReference type="PROSITE" id="PS00028"/>
    </source>
</evidence>
<dbReference type="InterPro" id="IPR040025">
    <property type="entry name" value="Znf622/Rei1/Reh1"/>
</dbReference>
<reference evidence="9 10" key="1">
    <citation type="submission" date="2018-08" db="EMBL/GenBank/DDBJ databases">
        <title>Genome and evolution of the arbuscular mycorrhizal fungus Diversispora epigaea (formerly Glomus versiforme) and its bacterial endosymbionts.</title>
        <authorList>
            <person name="Sun X."/>
            <person name="Fei Z."/>
            <person name="Harrison M."/>
        </authorList>
    </citation>
    <scope>NUCLEOTIDE SEQUENCE [LARGE SCALE GENOMIC DNA]</scope>
    <source>
        <strain evidence="9 10">IT104</strain>
    </source>
</reference>
<name>A0A397J135_9GLOM</name>
<organism evidence="9 10">
    <name type="scientific">Diversispora epigaea</name>
    <dbReference type="NCBI Taxonomy" id="1348612"/>
    <lineage>
        <taxon>Eukaryota</taxon>
        <taxon>Fungi</taxon>
        <taxon>Fungi incertae sedis</taxon>
        <taxon>Mucoromycota</taxon>
        <taxon>Glomeromycotina</taxon>
        <taxon>Glomeromycetes</taxon>
        <taxon>Diversisporales</taxon>
        <taxon>Diversisporaceae</taxon>
        <taxon>Diversispora</taxon>
    </lineage>
</organism>
<dbReference type="GO" id="GO:0042273">
    <property type="term" value="P:ribosomal large subunit biogenesis"/>
    <property type="evidence" value="ECO:0007669"/>
    <property type="project" value="UniProtKB-ARBA"/>
</dbReference>
<protein>
    <recommendedName>
        <fullName evidence="8">C2H2-type domain-containing protein</fullName>
    </recommendedName>
</protein>
<evidence type="ECO:0000256" key="4">
    <source>
        <dbReference type="ARBA" id="ARBA00022723"/>
    </source>
</evidence>
<dbReference type="STRING" id="1348612.A0A397J135"/>
<evidence type="ECO:0000256" key="5">
    <source>
        <dbReference type="ARBA" id="ARBA00022737"/>
    </source>
</evidence>
<evidence type="ECO:0000313" key="10">
    <source>
        <dbReference type="Proteomes" id="UP000266861"/>
    </source>
</evidence>
<evidence type="ECO:0000256" key="7">
    <source>
        <dbReference type="ARBA" id="ARBA00034126"/>
    </source>
</evidence>
<sequence>MSVASVAPSVSSSPPRPQIYTCLACQVTFDIAESQRNHYVTDWHRYNLKRKIAELPPVTHNAFEQKALAQQALSQNAVEKASFSAECSACGKTYYSENAYANHLQSNKHKIAEIKAAQEGKLQKKITINLKNKENLQEIEQLSIEEMIEKKIATSVKLDETDCLFCTQKSESFDDNMRHMTKVHSFFIPEIEYLVDLHGLIKYLGEKISVGNVCIYCNGRGKELKSLEAVRKHMIDKGHCKIAYDTDEDIMEIVDFYGFPTTCLSEDSEGWVHLDDDEWEDIKENDDSSSGSIADKHIIPKNELVYDETELVLPSGARVGHRSLQRYYRQSLRPLEEHDSVIINRLITQYGESPGYTRNSGGLLIAKSMQAKHSRNSILDKSCQLEFDTRVGIKANKLQRYLRKQIL</sequence>
<keyword evidence="2" id="KW-0963">Cytoplasm</keyword>
<dbReference type="PANTHER" id="PTHR13182:SF8">
    <property type="entry name" value="CYTOPLASMIC 60S SUBUNIT BIOGENESIS FACTOR ZNF622"/>
    <property type="match status" value="1"/>
</dbReference>
<keyword evidence="5" id="KW-0677">Repeat</keyword>
<comment type="similarity">
    <text evidence="7">Belongs to the REI1 family.</text>
</comment>